<evidence type="ECO:0000256" key="1">
    <source>
        <dbReference type="ARBA" id="ARBA00022670"/>
    </source>
</evidence>
<dbReference type="STRING" id="288992.SAMN04488522_101574"/>
<evidence type="ECO:0000256" key="5">
    <source>
        <dbReference type="ARBA" id="ARBA00023049"/>
    </source>
</evidence>
<sequence>MRKKLYNVSQIELMYKPKVKACDRPVIKDVEDVYGIFMQCWDQGKIELIEEFKMILLDKGSTVLGVINISSGGMNAVTADHKVVVTAAMLGKASGIILAHNHPSARLTPSEQDIALTNRIKVAAGSMDIAVVDHLIVNPAGYYSFANKGLL</sequence>
<evidence type="ECO:0000259" key="6">
    <source>
        <dbReference type="PROSITE" id="PS50249"/>
    </source>
</evidence>
<keyword evidence="8" id="KW-1185">Reference proteome</keyword>
<dbReference type="GO" id="GO:0006508">
    <property type="term" value="P:proteolysis"/>
    <property type="evidence" value="ECO:0007669"/>
    <property type="project" value="UniProtKB-KW"/>
</dbReference>
<dbReference type="GO" id="GO:0046872">
    <property type="term" value="F:metal ion binding"/>
    <property type="evidence" value="ECO:0007669"/>
    <property type="project" value="UniProtKB-KW"/>
</dbReference>
<protein>
    <submittedName>
        <fullName evidence="7">RadC-like JAB domain-containing protein</fullName>
    </submittedName>
</protein>
<accession>A0A1M4UIK1</accession>
<organism evidence="7 8">
    <name type="scientific">Pedobacter caeni</name>
    <dbReference type="NCBI Taxonomy" id="288992"/>
    <lineage>
        <taxon>Bacteria</taxon>
        <taxon>Pseudomonadati</taxon>
        <taxon>Bacteroidota</taxon>
        <taxon>Sphingobacteriia</taxon>
        <taxon>Sphingobacteriales</taxon>
        <taxon>Sphingobacteriaceae</taxon>
        <taxon>Pedobacter</taxon>
    </lineage>
</organism>
<evidence type="ECO:0000256" key="3">
    <source>
        <dbReference type="ARBA" id="ARBA00022801"/>
    </source>
</evidence>
<dbReference type="InterPro" id="IPR025657">
    <property type="entry name" value="RadC_JAB"/>
</dbReference>
<reference evidence="8" key="1">
    <citation type="submission" date="2016-11" db="EMBL/GenBank/DDBJ databases">
        <authorList>
            <person name="Varghese N."/>
            <person name="Submissions S."/>
        </authorList>
    </citation>
    <scope>NUCLEOTIDE SEQUENCE [LARGE SCALE GENOMIC DNA]</scope>
    <source>
        <strain evidence="8">DSM 16990</strain>
    </source>
</reference>
<dbReference type="OrthoDB" id="9804482at2"/>
<dbReference type="AlphaFoldDB" id="A0A1M4UIK1"/>
<keyword evidence="1" id="KW-0645">Protease</keyword>
<keyword evidence="3" id="KW-0378">Hydrolase</keyword>
<evidence type="ECO:0000313" key="8">
    <source>
        <dbReference type="Proteomes" id="UP000184287"/>
    </source>
</evidence>
<gene>
    <name evidence="7" type="ORF">SAMN04488522_101574</name>
</gene>
<dbReference type="Proteomes" id="UP000184287">
    <property type="component" value="Unassembled WGS sequence"/>
</dbReference>
<dbReference type="Gene3D" id="3.40.140.10">
    <property type="entry name" value="Cytidine Deaminase, domain 2"/>
    <property type="match status" value="1"/>
</dbReference>
<evidence type="ECO:0000313" key="7">
    <source>
        <dbReference type="EMBL" id="SHE56495.1"/>
    </source>
</evidence>
<keyword evidence="2" id="KW-0479">Metal-binding</keyword>
<dbReference type="CDD" id="cd08071">
    <property type="entry name" value="MPN_DUF2466"/>
    <property type="match status" value="1"/>
</dbReference>
<dbReference type="EMBL" id="FQUQ01000001">
    <property type="protein sequence ID" value="SHE56495.1"/>
    <property type="molecule type" value="Genomic_DNA"/>
</dbReference>
<dbReference type="RefSeq" id="WP_073227126.1">
    <property type="nucleotide sequence ID" value="NZ_FQUQ01000001.1"/>
</dbReference>
<dbReference type="InterPro" id="IPR001405">
    <property type="entry name" value="UPF0758"/>
</dbReference>
<name>A0A1M4UIK1_9SPHI</name>
<dbReference type="GO" id="GO:0008237">
    <property type="term" value="F:metallopeptidase activity"/>
    <property type="evidence" value="ECO:0007669"/>
    <property type="project" value="UniProtKB-KW"/>
</dbReference>
<dbReference type="PROSITE" id="PS50249">
    <property type="entry name" value="MPN"/>
    <property type="match status" value="1"/>
</dbReference>
<dbReference type="InterPro" id="IPR037518">
    <property type="entry name" value="MPN"/>
</dbReference>
<feature type="domain" description="MPN" evidence="6">
    <location>
        <begin position="26"/>
        <end position="151"/>
    </location>
</feature>
<dbReference type="PANTHER" id="PTHR30471:SF3">
    <property type="entry name" value="UPF0758 PROTEIN YEES-RELATED"/>
    <property type="match status" value="1"/>
</dbReference>
<keyword evidence="5" id="KW-0482">Metalloprotease</keyword>
<evidence type="ECO:0000256" key="4">
    <source>
        <dbReference type="ARBA" id="ARBA00022833"/>
    </source>
</evidence>
<dbReference type="PANTHER" id="PTHR30471">
    <property type="entry name" value="DNA REPAIR PROTEIN RADC"/>
    <property type="match status" value="1"/>
</dbReference>
<proteinExistence type="predicted"/>
<dbReference type="Pfam" id="PF04002">
    <property type="entry name" value="RadC"/>
    <property type="match status" value="1"/>
</dbReference>
<keyword evidence="4" id="KW-0862">Zinc</keyword>
<evidence type="ECO:0000256" key="2">
    <source>
        <dbReference type="ARBA" id="ARBA00022723"/>
    </source>
</evidence>